<evidence type="ECO:0000256" key="3">
    <source>
        <dbReference type="ARBA" id="ARBA00008915"/>
    </source>
</evidence>
<keyword evidence="9" id="KW-0809">Transit peptide</keyword>
<sequence>MMSALTRVARMRSLIPLANQASARNISTSKKKNETATAANPFTVEALQESKTKAWVSYGFCNKDETEDRYYMHMSMFCFVTVATIFTAFGLAYRPSIHGLDWAQREAFLELRRRERLGLPLVDPNYLPLDQIVLPDDEVLGTTEIIV</sequence>
<keyword evidence="13 17" id="KW-0472">Membrane</keyword>
<evidence type="ECO:0000256" key="9">
    <source>
        <dbReference type="ARBA" id="ARBA00022946"/>
    </source>
</evidence>
<reference evidence="18" key="1">
    <citation type="submission" date="2022-01" db="UniProtKB">
        <authorList>
            <consortium name="EnsemblMetazoa"/>
        </authorList>
    </citation>
    <scope>IDENTIFICATION</scope>
</reference>
<dbReference type="OMA" id="DTKPRYW"/>
<keyword evidence="6" id="KW-0679">Respiratory chain</keyword>
<evidence type="ECO:0000256" key="7">
    <source>
        <dbReference type="ARBA" id="ARBA00022692"/>
    </source>
</evidence>
<comment type="similarity">
    <text evidence="3">Belongs to the complex I NDUFB11 subunit family.</text>
</comment>
<evidence type="ECO:0000256" key="2">
    <source>
        <dbReference type="ARBA" id="ARBA00004434"/>
    </source>
</evidence>
<keyword evidence="8" id="KW-0999">Mitochondrion inner membrane</keyword>
<evidence type="ECO:0000256" key="8">
    <source>
        <dbReference type="ARBA" id="ARBA00022792"/>
    </source>
</evidence>
<dbReference type="KEGG" id="clec:106663759"/>
<evidence type="ECO:0000256" key="12">
    <source>
        <dbReference type="ARBA" id="ARBA00023128"/>
    </source>
</evidence>
<protein>
    <recommendedName>
        <fullName evidence="4">NADH dehydrogenase [ubiquinone] 1 beta subcomplex subunit 11, mitochondrial</fullName>
    </recommendedName>
    <alternativeName>
        <fullName evidence="15">Complex I-ESSS</fullName>
    </alternativeName>
    <alternativeName>
        <fullName evidence="14">NADH-ubiquinone oxidoreductase ESSS subunit</fullName>
    </alternativeName>
</protein>
<comment type="function">
    <text evidence="1">Accessory subunit of the mitochondrial membrane respiratory chain NADH dehydrogenase (Complex I), that is believed not to be involved in catalysis. Complex I functions in the transfer of electrons from NADH to the respiratory chain. The immediate electron acceptor for the enzyme is believed to be ubiquinone.</text>
</comment>
<keyword evidence="5" id="KW-0813">Transport</keyword>
<keyword evidence="7 17" id="KW-0812">Transmembrane</keyword>
<feature type="transmembrane region" description="Helical" evidence="17">
    <location>
        <begin position="70"/>
        <end position="93"/>
    </location>
</feature>
<evidence type="ECO:0000313" key="18">
    <source>
        <dbReference type="EnsemblMetazoa" id="XP_014244333.1"/>
    </source>
</evidence>
<evidence type="ECO:0000256" key="17">
    <source>
        <dbReference type="SAM" id="Phobius"/>
    </source>
</evidence>
<dbReference type="Pfam" id="PF10183">
    <property type="entry name" value="ESSS"/>
    <property type="match status" value="1"/>
</dbReference>
<dbReference type="GO" id="GO:0005743">
    <property type="term" value="C:mitochondrial inner membrane"/>
    <property type="evidence" value="ECO:0007669"/>
    <property type="project" value="UniProtKB-SubCell"/>
</dbReference>
<proteinExistence type="inferred from homology"/>
<accession>A0A8I6RFT1</accession>
<evidence type="ECO:0000256" key="13">
    <source>
        <dbReference type="ARBA" id="ARBA00023136"/>
    </source>
</evidence>
<evidence type="ECO:0000256" key="1">
    <source>
        <dbReference type="ARBA" id="ARBA00003195"/>
    </source>
</evidence>
<dbReference type="OrthoDB" id="5917019at2759"/>
<dbReference type="PANTHER" id="PTHR13327">
    <property type="entry name" value="NADH-UBIQUINONE OXIDOREDUCTASE ESSS SUBUNIT, MITOCHONDRIAL PRECURSOR"/>
    <property type="match status" value="1"/>
</dbReference>
<organism evidence="18 19">
    <name type="scientific">Cimex lectularius</name>
    <name type="common">Bed bug</name>
    <name type="synonym">Acanthia lectularia</name>
    <dbReference type="NCBI Taxonomy" id="79782"/>
    <lineage>
        <taxon>Eukaryota</taxon>
        <taxon>Metazoa</taxon>
        <taxon>Ecdysozoa</taxon>
        <taxon>Arthropoda</taxon>
        <taxon>Hexapoda</taxon>
        <taxon>Insecta</taxon>
        <taxon>Pterygota</taxon>
        <taxon>Neoptera</taxon>
        <taxon>Paraneoptera</taxon>
        <taxon>Hemiptera</taxon>
        <taxon>Heteroptera</taxon>
        <taxon>Panheteroptera</taxon>
        <taxon>Cimicomorpha</taxon>
        <taxon>Cimicidae</taxon>
        <taxon>Cimex</taxon>
    </lineage>
</organism>
<evidence type="ECO:0000256" key="6">
    <source>
        <dbReference type="ARBA" id="ARBA00022660"/>
    </source>
</evidence>
<keyword evidence="11 17" id="KW-1133">Transmembrane helix</keyword>
<evidence type="ECO:0000256" key="11">
    <source>
        <dbReference type="ARBA" id="ARBA00022989"/>
    </source>
</evidence>
<keyword evidence="12" id="KW-0496">Mitochondrion</keyword>
<comment type="subcellular location">
    <subcellularLocation>
        <location evidence="2">Mitochondrion inner membrane</location>
        <topology evidence="2">Single-pass membrane protein</topology>
    </subcellularLocation>
</comment>
<evidence type="ECO:0000256" key="4">
    <source>
        <dbReference type="ARBA" id="ARBA00018632"/>
    </source>
</evidence>
<dbReference type="AlphaFoldDB" id="A0A8I6RFT1"/>
<dbReference type="Proteomes" id="UP000494040">
    <property type="component" value="Unassembled WGS sequence"/>
</dbReference>
<dbReference type="EnsemblMetazoa" id="XM_014388847.2">
    <property type="protein sequence ID" value="XP_014244333.1"/>
    <property type="gene ID" value="LOC106663759"/>
</dbReference>
<evidence type="ECO:0000256" key="10">
    <source>
        <dbReference type="ARBA" id="ARBA00022982"/>
    </source>
</evidence>
<dbReference type="PANTHER" id="PTHR13327:SF0">
    <property type="entry name" value="NADH DEHYDROGENASE [UBIQUINONE] 1 BETA SUBCOMPLEX SUBUNIT 11, MITOCHONDRIAL"/>
    <property type="match status" value="1"/>
</dbReference>
<keyword evidence="19" id="KW-1185">Reference proteome</keyword>
<name>A0A8I6RFT1_CIMLE</name>
<evidence type="ECO:0000256" key="16">
    <source>
        <dbReference type="ARBA" id="ARBA00046528"/>
    </source>
</evidence>
<evidence type="ECO:0000256" key="15">
    <source>
        <dbReference type="ARBA" id="ARBA00031387"/>
    </source>
</evidence>
<dbReference type="InterPro" id="IPR019329">
    <property type="entry name" value="NADH_UbQ_OxRdtase_ESSS_su"/>
</dbReference>
<evidence type="ECO:0000256" key="14">
    <source>
        <dbReference type="ARBA" id="ARBA00030753"/>
    </source>
</evidence>
<comment type="subunit">
    <text evidence="16">Complex I is composed of 45 different subunits. Interacts with BCAP31.</text>
</comment>
<evidence type="ECO:0000256" key="5">
    <source>
        <dbReference type="ARBA" id="ARBA00022448"/>
    </source>
</evidence>
<evidence type="ECO:0000313" key="19">
    <source>
        <dbReference type="Proteomes" id="UP000494040"/>
    </source>
</evidence>
<keyword evidence="10" id="KW-0249">Electron transport</keyword>
<gene>
    <name evidence="18" type="primary">106663759</name>
</gene>